<dbReference type="OrthoDB" id="746396at2759"/>
<dbReference type="Gene3D" id="1.25.40.10">
    <property type="entry name" value="Tetratricopeptide repeat domain"/>
    <property type="match status" value="3"/>
</dbReference>
<dbReference type="Pfam" id="PF13041">
    <property type="entry name" value="PPR_2"/>
    <property type="match status" value="1"/>
</dbReference>
<keyword evidence="4" id="KW-1185">Reference proteome</keyword>
<evidence type="ECO:0000256" key="2">
    <source>
        <dbReference type="PROSITE-ProRule" id="PRU00708"/>
    </source>
</evidence>
<dbReference type="PANTHER" id="PTHR47926">
    <property type="entry name" value="PENTATRICOPEPTIDE REPEAT-CONTAINING PROTEIN"/>
    <property type="match status" value="1"/>
</dbReference>
<dbReference type="AlphaFoldDB" id="A0A843TMK7"/>
<dbReference type="InterPro" id="IPR011990">
    <property type="entry name" value="TPR-like_helical_dom_sf"/>
</dbReference>
<accession>A0A843TMK7</accession>
<evidence type="ECO:0000313" key="4">
    <source>
        <dbReference type="Proteomes" id="UP000652761"/>
    </source>
</evidence>
<comment type="caution">
    <text evidence="3">The sequence shown here is derived from an EMBL/GenBank/DDBJ whole genome shotgun (WGS) entry which is preliminary data.</text>
</comment>
<reference evidence="3" key="1">
    <citation type="submission" date="2017-07" db="EMBL/GenBank/DDBJ databases">
        <title>Taro Niue Genome Assembly and Annotation.</title>
        <authorList>
            <person name="Atibalentja N."/>
            <person name="Keating K."/>
            <person name="Fields C.J."/>
        </authorList>
    </citation>
    <scope>NUCLEOTIDE SEQUENCE</scope>
    <source>
        <strain evidence="3">Niue_2</strain>
        <tissue evidence="3">Leaf</tissue>
    </source>
</reference>
<keyword evidence="1" id="KW-0677">Repeat</keyword>
<dbReference type="InterPro" id="IPR002885">
    <property type="entry name" value="PPR_rpt"/>
</dbReference>
<dbReference type="GO" id="GO:0009451">
    <property type="term" value="P:RNA modification"/>
    <property type="evidence" value="ECO:0007669"/>
    <property type="project" value="InterPro"/>
</dbReference>
<dbReference type="NCBIfam" id="TIGR00756">
    <property type="entry name" value="PPR"/>
    <property type="match status" value="3"/>
</dbReference>
<feature type="repeat" description="PPR" evidence="2">
    <location>
        <begin position="244"/>
        <end position="278"/>
    </location>
</feature>
<name>A0A843TMK7_COLES</name>
<proteinExistence type="predicted"/>
<dbReference type="Proteomes" id="UP000652761">
    <property type="component" value="Unassembled WGS sequence"/>
</dbReference>
<feature type="repeat" description="PPR" evidence="2">
    <location>
        <begin position="209"/>
        <end position="243"/>
    </location>
</feature>
<evidence type="ECO:0000313" key="3">
    <source>
        <dbReference type="EMBL" id="MQL70520.1"/>
    </source>
</evidence>
<feature type="repeat" description="PPR" evidence="2">
    <location>
        <begin position="72"/>
        <end position="106"/>
    </location>
</feature>
<feature type="repeat" description="PPR" evidence="2">
    <location>
        <begin position="5"/>
        <end position="39"/>
    </location>
</feature>
<organism evidence="3 4">
    <name type="scientific">Colocasia esculenta</name>
    <name type="common">Wild taro</name>
    <name type="synonym">Arum esculentum</name>
    <dbReference type="NCBI Taxonomy" id="4460"/>
    <lineage>
        <taxon>Eukaryota</taxon>
        <taxon>Viridiplantae</taxon>
        <taxon>Streptophyta</taxon>
        <taxon>Embryophyta</taxon>
        <taxon>Tracheophyta</taxon>
        <taxon>Spermatophyta</taxon>
        <taxon>Magnoliopsida</taxon>
        <taxon>Liliopsida</taxon>
        <taxon>Araceae</taxon>
        <taxon>Aroideae</taxon>
        <taxon>Colocasieae</taxon>
        <taxon>Colocasia</taxon>
    </lineage>
</organism>
<dbReference type="InterPro" id="IPR046960">
    <property type="entry name" value="PPR_At4g14850-like_plant"/>
</dbReference>
<dbReference type="FunFam" id="1.25.40.10:FF:000090">
    <property type="entry name" value="Pentatricopeptide repeat-containing protein, chloroplastic"/>
    <property type="match status" value="1"/>
</dbReference>
<protein>
    <recommendedName>
        <fullName evidence="5">Pentatricopeptide repeat-containing protein</fullName>
    </recommendedName>
</protein>
<evidence type="ECO:0008006" key="5">
    <source>
        <dbReference type="Google" id="ProtNLM"/>
    </source>
</evidence>
<dbReference type="EMBL" id="NMUH01000071">
    <property type="protein sequence ID" value="MQL70520.1"/>
    <property type="molecule type" value="Genomic_DNA"/>
</dbReference>
<dbReference type="Pfam" id="PF01535">
    <property type="entry name" value="PPR"/>
    <property type="match status" value="4"/>
</dbReference>
<sequence length="500" mass="55727">MRVRDSVAYNILIRDRVRSGRIDDARRIFDTMPCRTAVSWNSMIMGYATSPGGKTMHLALKLFLVMPDHCRDAFSWTIIITGLARGGRAADSVRLFREAPGGTHHPFAWASVLSCLQRNGLPHDALGLFKEMLSSLGAGQPPSPHSVTSALAAAADLPSLFVGRQLFSHVLRRGLGGNTHAGNSVISMFTKCGSLDGARILFRHMPRRDLFTWNSMITGLGRHGLGDEAISTFHLMLRLGFAPDAISFLGVLQGCSHCGRVKEARRYFESMQRDFAIPPRREHYVCLVDVLARAGLLKEATEVISDMPFEATPVLWRALLNGCRIAGDLELGFCVANRVMELEPDNAAACSMFVEMHKAGGRRIEVAMLRESMNRTVRKELGCSWVEIGGKVHLFTTRDETHQETDHIYTILRLLRYTMAGFATQYSIWVVQSESCRTVPSVVCHHPRLEVCCSGDFYFYYLQGRGFVLEDHNIVDGIMSTVPRIVLRRMDRINPGLALA</sequence>
<gene>
    <name evidence="3" type="ORF">Taro_002857</name>
</gene>
<dbReference type="PROSITE" id="PS51375">
    <property type="entry name" value="PPR"/>
    <property type="match status" value="4"/>
</dbReference>
<dbReference type="GO" id="GO:0003723">
    <property type="term" value="F:RNA binding"/>
    <property type="evidence" value="ECO:0007669"/>
    <property type="project" value="InterPro"/>
</dbReference>
<evidence type="ECO:0000256" key="1">
    <source>
        <dbReference type="ARBA" id="ARBA00022737"/>
    </source>
</evidence>
<dbReference type="PANTHER" id="PTHR47926:SF341">
    <property type="entry name" value="PENTATRICOPEPTIDE REPEAT-CONTAINING PROTEIN"/>
    <property type="match status" value="1"/>
</dbReference>